<name>A0A8J4A9Q5_9ACTN</name>
<organism evidence="1 2">
    <name type="scientific">Actinocatenispora comari</name>
    <dbReference type="NCBI Taxonomy" id="2807577"/>
    <lineage>
        <taxon>Bacteria</taxon>
        <taxon>Bacillati</taxon>
        <taxon>Actinomycetota</taxon>
        <taxon>Actinomycetes</taxon>
        <taxon>Micromonosporales</taxon>
        <taxon>Micromonosporaceae</taxon>
        <taxon>Actinocatenispora</taxon>
    </lineage>
</organism>
<dbReference type="EMBL" id="BOPO01000045">
    <property type="protein sequence ID" value="GIL27449.1"/>
    <property type="molecule type" value="Genomic_DNA"/>
</dbReference>
<evidence type="ECO:0000313" key="1">
    <source>
        <dbReference type="EMBL" id="GIL27449.1"/>
    </source>
</evidence>
<evidence type="ECO:0000313" key="2">
    <source>
        <dbReference type="Proteomes" id="UP000614996"/>
    </source>
</evidence>
<comment type="caution">
    <text evidence="1">The sequence shown here is derived from an EMBL/GenBank/DDBJ whole genome shotgun (WGS) entry which is preliminary data.</text>
</comment>
<proteinExistence type="predicted"/>
<dbReference type="Proteomes" id="UP000614996">
    <property type="component" value="Unassembled WGS sequence"/>
</dbReference>
<accession>A0A8J4A9Q5</accession>
<sequence>MVSTVAQSPAASAARMSGLWYRSAGTAACVEGVGVQPVHRLALEQRLNGRPHTEQLTDSTMLLSFSAHGLYARAYRCRSMHPRVDRGEHGMALSAL</sequence>
<dbReference type="AlphaFoldDB" id="A0A8J4A9Q5"/>
<gene>
    <name evidence="1" type="ORF">NUM_27030</name>
</gene>
<protein>
    <submittedName>
        <fullName evidence="1">Uncharacterized protein</fullName>
    </submittedName>
</protein>
<reference evidence="2" key="1">
    <citation type="journal article" date="2021" name="Int. J. Syst. Evol. Microbiol.">
        <title>Actinocatenispora comari sp. nov., an endophytic actinomycete isolated from aerial parts of Comarum salesowianum.</title>
        <authorList>
            <person name="Oyunbileg N."/>
            <person name="Iizaka Y."/>
            <person name="Hamada M."/>
            <person name="Davaapurev B.O."/>
            <person name="Fukumoto A."/>
            <person name="Tsetseg B."/>
            <person name="Kato F."/>
            <person name="Tamura T."/>
            <person name="Batkhuu J."/>
            <person name="Anzai Y."/>
        </authorList>
    </citation>
    <scope>NUCLEOTIDE SEQUENCE [LARGE SCALE GENOMIC DNA]</scope>
    <source>
        <strain evidence="2">NUM-2625</strain>
    </source>
</reference>
<keyword evidence="2" id="KW-1185">Reference proteome</keyword>